<dbReference type="Gene3D" id="3.40.190.10">
    <property type="entry name" value="Periplasmic binding protein-like II"/>
    <property type="match status" value="1"/>
</dbReference>
<comment type="caution">
    <text evidence="5">The sequence shown here is derived from an EMBL/GenBank/DDBJ whole genome shotgun (WGS) entry which is preliminary data.</text>
</comment>
<dbReference type="InterPro" id="IPR030678">
    <property type="entry name" value="Peptide/Ni-bd"/>
</dbReference>
<evidence type="ECO:0000256" key="2">
    <source>
        <dbReference type="ARBA" id="ARBA00005695"/>
    </source>
</evidence>
<evidence type="ECO:0000256" key="3">
    <source>
        <dbReference type="SAM" id="SignalP"/>
    </source>
</evidence>
<dbReference type="PIRSF" id="PIRSF002741">
    <property type="entry name" value="MppA"/>
    <property type="match status" value="1"/>
</dbReference>
<evidence type="ECO:0000313" key="5">
    <source>
        <dbReference type="EMBL" id="MBK1661120.1"/>
    </source>
</evidence>
<comment type="similarity">
    <text evidence="2">Belongs to the bacterial solute-binding protein 5 family.</text>
</comment>
<dbReference type="SUPFAM" id="SSF53850">
    <property type="entry name" value="Periplasmic binding protein-like II"/>
    <property type="match status" value="1"/>
</dbReference>
<dbReference type="CDD" id="cd08495">
    <property type="entry name" value="PBP2_NikA_DppA_OppA_like_8"/>
    <property type="match status" value="1"/>
</dbReference>
<dbReference type="Gene3D" id="3.10.105.10">
    <property type="entry name" value="Dipeptide-binding Protein, Domain 3"/>
    <property type="match status" value="1"/>
</dbReference>
<keyword evidence="6" id="KW-1185">Reference proteome</keyword>
<feature type="signal peptide" evidence="3">
    <location>
        <begin position="1"/>
        <end position="36"/>
    </location>
</feature>
<reference evidence="5 6" key="1">
    <citation type="journal article" date="2020" name="Microorganisms">
        <title>Osmotic Adaptation and Compatible Solute Biosynthesis of Phototrophic Bacteria as Revealed from Genome Analyses.</title>
        <authorList>
            <person name="Imhoff J.F."/>
            <person name="Rahn T."/>
            <person name="Kunzel S."/>
            <person name="Keller A."/>
            <person name="Neulinger S.C."/>
        </authorList>
    </citation>
    <scope>NUCLEOTIDE SEQUENCE [LARGE SCALE GENOMIC DNA]</scope>
    <source>
        <strain evidence="5 6">DSM 15382</strain>
    </source>
</reference>
<dbReference type="InterPro" id="IPR039424">
    <property type="entry name" value="SBP_5"/>
</dbReference>
<dbReference type="InterPro" id="IPR006311">
    <property type="entry name" value="TAT_signal"/>
</dbReference>
<name>A0ABS1D3U3_9PROT</name>
<dbReference type="Pfam" id="PF00496">
    <property type="entry name" value="SBP_bac_5"/>
    <property type="match status" value="1"/>
</dbReference>
<evidence type="ECO:0000259" key="4">
    <source>
        <dbReference type="Pfam" id="PF00496"/>
    </source>
</evidence>
<feature type="domain" description="Solute-binding protein family 5" evidence="4">
    <location>
        <begin position="99"/>
        <end position="440"/>
    </location>
</feature>
<dbReference type="PROSITE" id="PS51318">
    <property type="entry name" value="TAT"/>
    <property type="match status" value="1"/>
</dbReference>
<organism evidence="5 6">
    <name type="scientific">Paracraurococcus ruber</name>
    <dbReference type="NCBI Taxonomy" id="77675"/>
    <lineage>
        <taxon>Bacteria</taxon>
        <taxon>Pseudomonadati</taxon>
        <taxon>Pseudomonadota</taxon>
        <taxon>Alphaproteobacteria</taxon>
        <taxon>Acetobacterales</taxon>
        <taxon>Roseomonadaceae</taxon>
        <taxon>Paracraurococcus</taxon>
    </lineage>
</organism>
<dbReference type="Gene3D" id="3.90.76.10">
    <property type="entry name" value="Dipeptide-binding Protein, Domain 1"/>
    <property type="match status" value="1"/>
</dbReference>
<sequence>MRAPTTPETCRMPAPTRRALLGAGALALTGAGEAAAQGTPPGTTTPAGRTVRIAMSIGDIPRLWGGPEAGLEGVRFGAHFVYDALVNWDLSSADRPSGLTPGLATAWRPEEGNRRRWIITLRRGVVFHDGTPFDADAAIWNFDSIFNREAPQFDGARAGFVRGRLPAVARAEKIDDVTIAVMTHELEGMLPYQLSFLWFVSPAHWRALGGDWARFAQNPSGTGPYKVISVTPRQRAELEANTAYWNPARIPKVPRTVLLPIPDANARVAALRAGQADVIESVPPDAIASLRAAGFPVMQNAYPHIWAWRLNHLPTSPFHDVRVRRAANLAIDREAMAALLVGSALPARGKVTPDDPWFGNPSFALRHDKAAARDLMQQAGYGPNRRCAISVIAATSGGGQILPAPMNEAIQADLREIWMDVTFQIVDFATIINLLRAGAKDPAARNAAAINVAIPSIEPATGWIIYDSQLVNPRGLNWGHYDNPAADAALRAVRAEFGAEGQAAAMRKLHEVLVDDAAGLYVVHDLNPRAFSPRVSGFVQARNWFQDYTPLALR</sequence>
<evidence type="ECO:0000313" key="6">
    <source>
        <dbReference type="Proteomes" id="UP000697995"/>
    </source>
</evidence>
<comment type="subcellular location">
    <subcellularLocation>
        <location evidence="1">Periplasm</location>
    </subcellularLocation>
</comment>
<feature type="chain" id="PRO_5047092867" description="Solute-binding protein family 5 domain-containing protein" evidence="3">
    <location>
        <begin position="37"/>
        <end position="554"/>
    </location>
</feature>
<dbReference type="PANTHER" id="PTHR30290">
    <property type="entry name" value="PERIPLASMIC BINDING COMPONENT OF ABC TRANSPORTER"/>
    <property type="match status" value="1"/>
</dbReference>
<dbReference type="Proteomes" id="UP000697995">
    <property type="component" value="Unassembled WGS sequence"/>
</dbReference>
<proteinExistence type="inferred from homology"/>
<gene>
    <name evidence="5" type="ORF">CKO45_23170</name>
</gene>
<dbReference type="InterPro" id="IPR000914">
    <property type="entry name" value="SBP_5_dom"/>
</dbReference>
<protein>
    <recommendedName>
        <fullName evidence="4">Solute-binding protein family 5 domain-containing protein</fullName>
    </recommendedName>
</protein>
<keyword evidence="3" id="KW-0732">Signal</keyword>
<accession>A0ABS1D3U3</accession>
<evidence type="ECO:0000256" key="1">
    <source>
        <dbReference type="ARBA" id="ARBA00004418"/>
    </source>
</evidence>
<dbReference type="EMBL" id="NRSG01000254">
    <property type="protein sequence ID" value="MBK1661120.1"/>
    <property type="molecule type" value="Genomic_DNA"/>
</dbReference>
<dbReference type="PANTHER" id="PTHR30290:SF83">
    <property type="entry name" value="ABC TRANSPORTER SUBSTRATE-BINDING PROTEIN"/>
    <property type="match status" value="1"/>
</dbReference>